<name>U2Z4H2_9RHOB</name>
<evidence type="ECO:0000313" key="1">
    <source>
        <dbReference type="EMBL" id="GAD55962.1"/>
    </source>
</evidence>
<proteinExistence type="predicted"/>
<comment type="caution">
    <text evidence="1">The sequence shown here is derived from an EMBL/GenBank/DDBJ whole genome shotgun (WGS) entry which is preliminary data.</text>
</comment>
<evidence type="ECO:0000313" key="2">
    <source>
        <dbReference type="Proteomes" id="UP000016566"/>
    </source>
</evidence>
<keyword evidence="2" id="KW-1185">Reference proteome</keyword>
<dbReference type="Proteomes" id="UP000016566">
    <property type="component" value="Unassembled WGS sequence"/>
</dbReference>
<accession>U2Z4H2</accession>
<protein>
    <submittedName>
        <fullName evidence="1">Uncharacterized protein</fullName>
    </submittedName>
</protein>
<dbReference type="RefSeq" id="WP_021694063.1">
    <property type="nucleotide sequence ID" value="NZ_BATB01000024.1"/>
</dbReference>
<organism evidence="1 2">
    <name type="scientific">Limimaricola cinnabarinus LL-001</name>
    <dbReference type="NCBI Taxonomy" id="1337093"/>
    <lineage>
        <taxon>Bacteria</taxon>
        <taxon>Pseudomonadati</taxon>
        <taxon>Pseudomonadota</taxon>
        <taxon>Alphaproteobacteria</taxon>
        <taxon>Rhodobacterales</taxon>
        <taxon>Paracoccaceae</taxon>
        <taxon>Limimaricola</taxon>
    </lineage>
</organism>
<sequence>MTIKRVRPIALTLFIALCAGLFGELAFTPRAGAETMRTLPGFVIVEMVIDGETHEVQVRENAPKLHVHAGAHYD</sequence>
<dbReference type="AlphaFoldDB" id="U2Z4H2"/>
<reference evidence="1" key="1">
    <citation type="journal article" date="2013" name="Genome Announc.">
        <title>Draft Genome Sequence of Loktanella cinnabarina LL-001T, Isolated from Deep-Sea Floor Sediment.</title>
        <authorList>
            <person name="Nishi S."/>
            <person name="Tsubouchi T."/>
            <person name="Takaki Y."/>
            <person name="Koyanagi R."/>
            <person name="Satoh N."/>
            <person name="Maruyama T."/>
            <person name="Hatada Y."/>
        </authorList>
    </citation>
    <scope>NUCLEOTIDE SEQUENCE [LARGE SCALE GENOMIC DNA]</scope>
    <source>
        <strain evidence="1">LL-001</strain>
    </source>
</reference>
<dbReference type="EMBL" id="BATB01000024">
    <property type="protein sequence ID" value="GAD55962.1"/>
    <property type="molecule type" value="Genomic_DNA"/>
</dbReference>
<gene>
    <name evidence="1" type="ORF">MBELCI_2014</name>
</gene>